<organism evidence="12 13">
    <name type="scientific">Phanerochaete sordida</name>
    <dbReference type="NCBI Taxonomy" id="48140"/>
    <lineage>
        <taxon>Eukaryota</taxon>
        <taxon>Fungi</taxon>
        <taxon>Dikarya</taxon>
        <taxon>Basidiomycota</taxon>
        <taxon>Agaricomycotina</taxon>
        <taxon>Agaricomycetes</taxon>
        <taxon>Polyporales</taxon>
        <taxon>Phanerochaetaceae</taxon>
        <taxon>Phanerochaete</taxon>
    </lineage>
</organism>
<feature type="transmembrane region" description="Helical" evidence="9">
    <location>
        <begin position="330"/>
        <end position="359"/>
    </location>
</feature>
<dbReference type="InterPro" id="IPR053952">
    <property type="entry name" value="K_trans_C"/>
</dbReference>
<protein>
    <submittedName>
        <fullName evidence="12">Potassium transporter</fullName>
    </submittedName>
</protein>
<dbReference type="Proteomes" id="UP000703269">
    <property type="component" value="Unassembled WGS sequence"/>
</dbReference>
<keyword evidence="5" id="KW-0630">Potassium</keyword>
<dbReference type="GO" id="GO:0015079">
    <property type="term" value="F:potassium ion transmembrane transporter activity"/>
    <property type="evidence" value="ECO:0007669"/>
    <property type="project" value="InterPro"/>
</dbReference>
<keyword evidence="3" id="KW-0633">Potassium transport</keyword>
<reference evidence="12 13" key="1">
    <citation type="submission" date="2021-08" db="EMBL/GenBank/DDBJ databases">
        <title>Draft Genome Sequence of Phanerochaete sordida strain YK-624.</title>
        <authorList>
            <person name="Mori T."/>
            <person name="Dohra H."/>
            <person name="Suzuki T."/>
            <person name="Kawagishi H."/>
            <person name="Hirai H."/>
        </authorList>
    </citation>
    <scope>NUCLEOTIDE SEQUENCE [LARGE SCALE GENOMIC DNA]</scope>
    <source>
        <strain evidence="12 13">YK-624</strain>
    </source>
</reference>
<evidence type="ECO:0000313" key="12">
    <source>
        <dbReference type="EMBL" id="GJE91288.1"/>
    </source>
</evidence>
<feature type="transmembrane region" description="Helical" evidence="9">
    <location>
        <begin position="179"/>
        <end position="197"/>
    </location>
</feature>
<dbReference type="PANTHER" id="PTHR30540">
    <property type="entry name" value="OSMOTIC STRESS POTASSIUM TRANSPORTER"/>
    <property type="match status" value="1"/>
</dbReference>
<feature type="transmembrane region" description="Helical" evidence="9">
    <location>
        <begin position="204"/>
        <end position="235"/>
    </location>
</feature>
<feature type="transmembrane region" description="Helical" evidence="9">
    <location>
        <begin position="439"/>
        <end position="458"/>
    </location>
</feature>
<dbReference type="OrthoDB" id="504708at2759"/>
<keyword evidence="6 9" id="KW-1133">Transmembrane helix</keyword>
<accession>A0A9P3LEA1</accession>
<dbReference type="GO" id="GO:0016020">
    <property type="term" value="C:membrane"/>
    <property type="evidence" value="ECO:0007669"/>
    <property type="project" value="UniProtKB-SubCell"/>
</dbReference>
<evidence type="ECO:0000256" key="8">
    <source>
        <dbReference type="ARBA" id="ARBA00023136"/>
    </source>
</evidence>
<evidence type="ECO:0000256" key="4">
    <source>
        <dbReference type="ARBA" id="ARBA00022692"/>
    </source>
</evidence>
<feature type="transmembrane region" description="Helical" evidence="9">
    <location>
        <begin position="380"/>
        <end position="400"/>
    </location>
</feature>
<comment type="subcellular location">
    <subcellularLocation>
        <location evidence="1">Membrane</location>
        <topology evidence="1">Multi-pass membrane protein</topology>
    </subcellularLocation>
</comment>
<evidence type="ECO:0000259" key="10">
    <source>
        <dbReference type="Pfam" id="PF02705"/>
    </source>
</evidence>
<evidence type="ECO:0000256" key="7">
    <source>
        <dbReference type="ARBA" id="ARBA00023065"/>
    </source>
</evidence>
<feature type="transmembrane region" description="Helical" evidence="9">
    <location>
        <begin position="406"/>
        <end position="427"/>
    </location>
</feature>
<proteinExistence type="predicted"/>
<keyword evidence="2" id="KW-0813">Transport</keyword>
<feature type="domain" description="K+ potassium transporter C-terminal" evidence="11">
    <location>
        <begin position="577"/>
        <end position="753"/>
    </location>
</feature>
<keyword evidence="13" id="KW-1185">Reference proteome</keyword>
<feature type="domain" description="K+ potassium transporter integral membrane" evidence="10">
    <location>
        <begin position="29"/>
        <end position="504"/>
    </location>
</feature>
<dbReference type="Pfam" id="PF22776">
    <property type="entry name" value="K_trans_C"/>
    <property type="match status" value="1"/>
</dbReference>
<dbReference type="InterPro" id="IPR053951">
    <property type="entry name" value="K_trans_N"/>
</dbReference>
<feature type="transmembrane region" description="Helical" evidence="9">
    <location>
        <begin position="64"/>
        <end position="85"/>
    </location>
</feature>
<sequence length="753" mass="83248">MSTPATLEKGFGTKRSAVSVRGWALAVLSFQTLGIIYSDIGTSPLYVLNGIWAPSGPVPSKEDVIGGLSAIIWSLTILPLCKYVLVCLRFGTSEGEGGTYALFQGLFPPKHSDLDDDRTLTGDSLKTESTASKLSPKLWWPLLVVSLFGTSLTLADGVFTPAVSVTSAVGGIAVAKQSVANDVTPISIAFLVALFLIQSRGTSFLAYFFAPITFIWLLLLAITGIVNITHFPGIWRAFDPSRAVLLFVRTGNYDLLAGVLLAITGCEALFANLGQFNMASIQISFTFFVYPSLVLAYLGQGARLITDGDAVISNIFYNTIPGPDKGGLFWVMYVFAILATLIASQAMITATFSLIQQLINMRNLPAFRMKYTSEKIQGQVYIPIINWALMIVIIIVVAVFKSSTALTNAYGFAVATVMITTTVLVALQFKYVKGISAWYGLLFFLFFGFFDGLFWGAALRKIPHGAWVPLMIGLILLSSIMFWTWAKRLEDKFDGSTRENLRHIILCRDEDVIDEKASTASEEQTVFESSGKRVVIADDVPHDNIPRFILTRQYSHASDACNGLQRAMIKKPLARIPTCAIFHKLTTGRGVPHSFATFLRQWPALPRIVIFLSVSVLNVPRLPASERYSVTRVRSIEGFYGVTYALGFRDDFDVQVTEIIDRICDIEARAHPEDAVSRSQEIRSVAESYTHIVPYYMVSSRNKPGGKIRWVQNWVRRLLVEEVYQRISTMFPETANWLGSTDEIIHVGVNAVI</sequence>
<feature type="transmembrane region" description="Helical" evidence="9">
    <location>
        <begin position="138"/>
        <end position="159"/>
    </location>
</feature>
<feature type="transmembrane region" description="Helical" evidence="9">
    <location>
        <begin position="281"/>
        <end position="299"/>
    </location>
</feature>
<dbReference type="AlphaFoldDB" id="A0A9P3LEA1"/>
<evidence type="ECO:0000256" key="6">
    <source>
        <dbReference type="ARBA" id="ARBA00022989"/>
    </source>
</evidence>
<evidence type="ECO:0000256" key="9">
    <source>
        <dbReference type="SAM" id="Phobius"/>
    </source>
</evidence>
<name>A0A9P3LEA1_9APHY</name>
<evidence type="ECO:0000259" key="11">
    <source>
        <dbReference type="Pfam" id="PF22776"/>
    </source>
</evidence>
<gene>
    <name evidence="12" type="ORF">PsYK624_074370</name>
</gene>
<keyword evidence="8 9" id="KW-0472">Membrane</keyword>
<dbReference type="Pfam" id="PF02705">
    <property type="entry name" value="K_trans"/>
    <property type="match status" value="1"/>
</dbReference>
<evidence type="ECO:0000256" key="1">
    <source>
        <dbReference type="ARBA" id="ARBA00004141"/>
    </source>
</evidence>
<feature type="transmembrane region" description="Helical" evidence="9">
    <location>
        <begin position="464"/>
        <end position="486"/>
    </location>
</feature>
<evidence type="ECO:0000256" key="5">
    <source>
        <dbReference type="ARBA" id="ARBA00022958"/>
    </source>
</evidence>
<feature type="transmembrane region" description="Helical" evidence="9">
    <location>
        <begin position="20"/>
        <end position="38"/>
    </location>
</feature>
<dbReference type="PANTHER" id="PTHR30540:SF83">
    <property type="entry name" value="K+ POTASSIUM TRANSPORTER"/>
    <property type="match status" value="1"/>
</dbReference>
<keyword evidence="4 9" id="KW-0812">Transmembrane</keyword>
<keyword evidence="7" id="KW-0406">Ion transport</keyword>
<evidence type="ECO:0000256" key="3">
    <source>
        <dbReference type="ARBA" id="ARBA00022538"/>
    </source>
</evidence>
<dbReference type="EMBL" id="BPQB01000020">
    <property type="protein sequence ID" value="GJE91288.1"/>
    <property type="molecule type" value="Genomic_DNA"/>
</dbReference>
<evidence type="ECO:0000313" key="13">
    <source>
        <dbReference type="Proteomes" id="UP000703269"/>
    </source>
</evidence>
<dbReference type="InterPro" id="IPR003855">
    <property type="entry name" value="K+_transporter"/>
</dbReference>
<comment type="caution">
    <text evidence="12">The sequence shown here is derived from an EMBL/GenBank/DDBJ whole genome shotgun (WGS) entry which is preliminary data.</text>
</comment>
<evidence type="ECO:0000256" key="2">
    <source>
        <dbReference type="ARBA" id="ARBA00022448"/>
    </source>
</evidence>